<evidence type="ECO:0000313" key="1">
    <source>
        <dbReference type="EMBL" id="CUQ66885.1"/>
    </source>
</evidence>
<dbReference type="EMBL" id="LN885086">
    <property type="protein sequence ID" value="CUQ66885.1"/>
    <property type="molecule type" value="Genomic_DNA"/>
</dbReference>
<dbReference type="RefSeq" id="WP_062484842.1">
    <property type="nucleotide sequence ID" value="NZ_LN885086.1"/>
</dbReference>
<dbReference type="OrthoDB" id="9810234at2"/>
<accession>A0A0S4KS81</accession>
<evidence type="ECO:0000313" key="2">
    <source>
        <dbReference type="Proteomes" id="UP000066284"/>
    </source>
</evidence>
<dbReference type="KEGG" id="nio:NITINOP_1913"/>
<organism evidence="1 2">
    <name type="scientific">Candidatus Nitrospira inopinata</name>
    <dbReference type="NCBI Taxonomy" id="1715989"/>
    <lineage>
        <taxon>Bacteria</taxon>
        <taxon>Pseudomonadati</taxon>
        <taxon>Nitrospirota</taxon>
        <taxon>Nitrospiria</taxon>
        <taxon>Nitrospirales</taxon>
        <taxon>Nitrospiraceae</taxon>
        <taxon>Nitrospira</taxon>
    </lineage>
</organism>
<gene>
    <name evidence="1" type="ORF">NITINOP_1913</name>
</gene>
<name>A0A0S4KS81_9BACT</name>
<proteinExistence type="predicted"/>
<sequence length="221" mass="25022">MNEERQVLRVGIDGAWEAGEFATSFNALDRLYALRFALALEIEELRELRDFYMDAPFPPFPRSLRSLRTWARLAPPSVLRSGRAPLLGRGEVPFAVASELLEPDERLVVQRVLYGSPGIKDLVGIGEIVGHLKDLLVRLIEHWSTRRQRSLENERRELENQQLQVEIAKQFVGLAQELGYTKKETRQLVSAVVLEQRPLVRLVAAGKITSAETVTRESPPS</sequence>
<dbReference type="Proteomes" id="UP000066284">
    <property type="component" value="Chromosome 1"/>
</dbReference>
<reference evidence="2" key="1">
    <citation type="submission" date="2015-09" db="EMBL/GenBank/DDBJ databases">
        <authorList>
            <person name="Daims H."/>
        </authorList>
    </citation>
    <scope>NUCLEOTIDE SEQUENCE [LARGE SCALE GENOMIC DNA]</scope>
</reference>
<protein>
    <submittedName>
        <fullName evidence="1">Uncharacterized protein</fullName>
    </submittedName>
</protein>
<keyword evidence="2" id="KW-1185">Reference proteome</keyword>
<dbReference type="STRING" id="1715989.NITINOP_1913"/>
<dbReference type="AlphaFoldDB" id="A0A0S4KS81"/>